<dbReference type="InterPro" id="IPR051448">
    <property type="entry name" value="CdaR-like_regulators"/>
</dbReference>
<evidence type="ECO:0000256" key="1">
    <source>
        <dbReference type="ARBA" id="ARBA00006754"/>
    </source>
</evidence>
<dbReference type="Pfam" id="PF13556">
    <property type="entry name" value="HTH_30"/>
    <property type="match status" value="1"/>
</dbReference>
<organism evidence="5 6">
    <name type="scientific">Pilibacter termitis</name>
    <dbReference type="NCBI Taxonomy" id="263852"/>
    <lineage>
        <taxon>Bacteria</taxon>
        <taxon>Bacillati</taxon>
        <taxon>Bacillota</taxon>
        <taxon>Bacilli</taxon>
        <taxon>Lactobacillales</taxon>
        <taxon>Enterococcaceae</taxon>
        <taxon>Pilibacter</taxon>
    </lineage>
</organism>
<reference evidence="5 6" key="1">
    <citation type="submission" date="2017-02" db="EMBL/GenBank/DDBJ databases">
        <authorList>
            <person name="Peterson S.W."/>
        </authorList>
    </citation>
    <scope>NUCLEOTIDE SEQUENCE [LARGE SCALE GENOMIC DNA]</scope>
    <source>
        <strain evidence="5 6">ATCC BAA-1030</strain>
    </source>
</reference>
<evidence type="ECO:0000313" key="5">
    <source>
        <dbReference type="EMBL" id="SJZ52430.1"/>
    </source>
</evidence>
<accession>A0A1T4LCL0</accession>
<feature type="domain" description="PucR C-terminal helix-turn-helix" evidence="3">
    <location>
        <begin position="476"/>
        <end position="532"/>
    </location>
</feature>
<evidence type="ECO:0000313" key="6">
    <source>
        <dbReference type="Proteomes" id="UP000190328"/>
    </source>
</evidence>
<dbReference type="InterPro" id="IPR012914">
    <property type="entry name" value="PucR_dom"/>
</dbReference>
<dbReference type="PANTHER" id="PTHR33744:SF1">
    <property type="entry name" value="DNA-BINDING TRANSCRIPTIONAL ACTIVATOR ADER"/>
    <property type="match status" value="1"/>
</dbReference>
<dbReference type="Proteomes" id="UP000190328">
    <property type="component" value="Unassembled WGS sequence"/>
</dbReference>
<name>A0A1T4LCL0_9ENTE</name>
<dbReference type="EMBL" id="FUXI01000005">
    <property type="protein sequence ID" value="SJZ52430.1"/>
    <property type="molecule type" value="Genomic_DNA"/>
</dbReference>
<feature type="domain" description="Purine catabolism PurC-like" evidence="2">
    <location>
        <begin position="6"/>
        <end position="124"/>
    </location>
</feature>
<evidence type="ECO:0000259" key="3">
    <source>
        <dbReference type="Pfam" id="PF13556"/>
    </source>
</evidence>
<dbReference type="InterPro" id="IPR025736">
    <property type="entry name" value="PucR_C-HTH_dom"/>
</dbReference>
<dbReference type="Pfam" id="PF07905">
    <property type="entry name" value="PucR"/>
    <property type="match status" value="1"/>
</dbReference>
<gene>
    <name evidence="5" type="ORF">SAMN02745116_00616</name>
</gene>
<dbReference type="OrthoDB" id="142218at2"/>
<dbReference type="STRING" id="263852.SAMN02745116_00616"/>
<comment type="similarity">
    <text evidence="1">Belongs to the CdaR family.</text>
</comment>
<sequence>MKSLKEILSTPRFAELKVLNKNANLDVPVSSVDISETPDITYYLAPHSLLLTTAMSYKDDVNELCTLIKNLHNLPCPALAIKLGRFIPEISEEVLAYADSLNFPIIQIPSTMTLGDISHKLLSYLWDNQTEEIFFAIEVQKKFAELMFKGASISTLIEQLSSMIHQPLLLVDPFGNCLKASRSQESNAPMSEKKKQELLALLVEHQKERGTQKKTFLFEIDDENSKLITILPIYSDSYIPHLLVIFNVSSLKYPFSQLAIEQALMVLSLAIYKEQTIQQENRRMRLHLYQNLMHIDKNKQLLNIIELQPFLSSFDSNYFRAVVVHLNLAENKRFFEKKIDTIAYDLIDLYLNEINSDTLLLPTEVANQYVLLFHNKTTIQETLEEIREKIKQLVNVDTSFGIGDPVNKINLFRFSYKEALSALKMNKQKDEFVFYNKVQGINRIAENVSKEEMRYFCESILKELAYPKNEADEDLRLTLSTFLDCQCNIAETAEQLYVHRNTIKYRIEKCTKLFGLPVDNPELSLQLRVALYLSEPE</sequence>
<evidence type="ECO:0000259" key="4">
    <source>
        <dbReference type="Pfam" id="PF17853"/>
    </source>
</evidence>
<protein>
    <submittedName>
        <fullName evidence="5">Purine catabolism regulatory protein</fullName>
    </submittedName>
</protein>
<proteinExistence type="inferred from homology"/>
<dbReference type="InterPro" id="IPR041522">
    <property type="entry name" value="CdaR_GGDEF"/>
</dbReference>
<feature type="domain" description="CdaR GGDEF-like" evidence="4">
    <location>
        <begin position="319"/>
        <end position="425"/>
    </location>
</feature>
<dbReference type="RefSeq" id="WP_078806574.1">
    <property type="nucleotide sequence ID" value="NZ_FUXI01000005.1"/>
</dbReference>
<dbReference type="Gene3D" id="1.10.10.2840">
    <property type="entry name" value="PucR C-terminal helix-turn-helix domain"/>
    <property type="match status" value="1"/>
</dbReference>
<evidence type="ECO:0000259" key="2">
    <source>
        <dbReference type="Pfam" id="PF07905"/>
    </source>
</evidence>
<keyword evidence="6" id="KW-1185">Reference proteome</keyword>
<dbReference type="InterPro" id="IPR042070">
    <property type="entry name" value="PucR_C-HTH_sf"/>
</dbReference>
<dbReference type="AlphaFoldDB" id="A0A1T4LCL0"/>
<dbReference type="Pfam" id="PF17853">
    <property type="entry name" value="GGDEF_2"/>
    <property type="match status" value="1"/>
</dbReference>
<dbReference type="PANTHER" id="PTHR33744">
    <property type="entry name" value="CARBOHYDRATE DIACID REGULATOR"/>
    <property type="match status" value="1"/>
</dbReference>